<dbReference type="AlphaFoldDB" id="A0A502DLM5"/>
<dbReference type="OrthoDB" id="9784009at2"/>
<evidence type="ECO:0000313" key="4">
    <source>
        <dbReference type="EMBL" id="TPG25662.1"/>
    </source>
</evidence>
<dbReference type="SUPFAM" id="SSF56281">
    <property type="entry name" value="Metallo-hydrolase/oxidoreductase"/>
    <property type="match status" value="1"/>
</dbReference>
<dbReference type="InterPro" id="IPR001279">
    <property type="entry name" value="Metallo-B-lactamas"/>
</dbReference>
<evidence type="ECO:0000259" key="3">
    <source>
        <dbReference type="SMART" id="SM00849"/>
    </source>
</evidence>
<dbReference type="InterPro" id="IPR036866">
    <property type="entry name" value="RibonucZ/Hydroxyglut_hydro"/>
</dbReference>
<keyword evidence="2" id="KW-0732">Signal</keyword>
<gene>
    <name evidence="4" type="ORF">EAH82_14570</name>
</gene>
<reference evidence="4 5" key="1">
    <citation type="journal article" date="2019" name="Environ. Microbiol.">
        <title>Species interactions and distinct microbial communities in high Arctic permafrost affected cryosols are associated with the CH4 and CO2 gas fluxes.</title>
        <authorList>
            <person name="Altshuler I."/>
            <person name="Hamel J."/>
            <person name="Turney S."/>
            <person name="Magnuson E."/>
            <person name="Levesque R."/>
            <person name="Greer C."/>
            <person name="Whyte L.G."/>
        </authorList>
    </citation>
    <scope>NUCLEOTIDE SEQUENCE [LARGE SCALE GENOMIC DNA]</scope>
    <source>
        <strain evidence="4 5">S06.C</strain>
    </source>
</reference>
<feature type="compositionally biased region" description="Pro residues" evidence="1">
    <location>
        <begin position="39"/>
        <end position="52"/>
    </location>
</feature>
<dbReference type="Pfam" id="PF00753">
    <property type="entry name" value="Lactamase_B"/>
    <property type="match status" value="1"/>
</dbReference>
<accession>A0A502DLM5</accession>
<name>A0A502DLM5_9BURK</name>
<sequence>MTQHPIPSKSKKARYLAAAIPLALLAACGGGSNNSSESTPPPTATVPPPVATVPPITTTPEEPATPPAEPTFATEVARHVDAATKIAGTDALLLDTYKTYYCMFAEDRLDLRTAARNDTARVPLTQIYDDAWYIGNRYVGQYILKSGSGFSLVDSLNNANEAQTYTVPALNSLGMGPSLPLNSVYLTHGHGDHDGGAVYLKNNFAPQILLGSADANGKAYTPTLIDSTDLTPKTINFGGRQVTFLPTPGHTAGSTSAIIPVHDGGRQINLVAVGGSSMPSDINGARSYLDSVERTYVLAKQIGVEGSIHPHPVFDGTLKNLDKLAASPLTQPSPFTVGEDRALRGLAIYRQCAAAWVAKIDATAVIPVWRATKLDVTAPATGSSIVTAKLSSAWGPVAKQQISFMANDTGSTCVATTDKEGMGSCELRTSPIDPKLREITATFAGAEAATYLDLPTKATLTVQ</sequence>
<dbReference type="EMBL" id="RCZI01000004">
    <property type="protein sequence ID" value="TPG25662.1"/>
    <property type="molecule type" value="Genomic_DNA"/>
</dbReference>
<dbReference type="SMART" id="SM00849">
    <property type="entry name" value="Lactamase_B"/>
    <property type="match status" value="1"/>
</dbReference>
<feature type="region of interest" description="Disordered" evidence="1">
    <location>
        <begin position="30"/>
        <end position="69"/>
    </location>
</feature>
<evidence type="ECO:0000256" key="2">
    <source>
        <dbReference type="SAM" id="SignalP"/>
    </source>
</evidence>
<dbReference type="GO" id="GO:0016787">
    <property type="term" value="F:hydrolase activity"/>
    <property type="evidence" value="ECO:0007669"/>
    <property type="project" value="UniProtKB-KW"/>
</dbReference>
<comment type="caution">
    <text evidence="4">The sequence shown here is derived from an EMBL/GenBank/DDBJ whole genome shotgun (WGS) entry which is preliminary data.</text>
</comment>
<feature type="domain" description="Metallo-beta-lactamase" evidence="3">
    <location>
        <begin position="138"/>
        <end position="311"/>
    </location>
</feature>
<organism evidence="4 5">
    <name type="scientific">Variovorax guangxiensis</name>
    <dbReference type="NCBI Taxonomy" id="1775474"/>
    <lineage>
        <taxon>Bacteria</taxon>
        <taxon>Pseudomonadati</taxon>
        <taxon>Pseudomonadota</taxon>
        <taxon>Betaproteobacteria</taxon>
        <taxon>Burkholderiales</taxon>
        <taxon>Comamonadaceae</taxon>
        <taxon>Variovorax</taxon>
    </lineage>
</organism>
<feature type="chain" id="PRO_5021190184" evidence="2">
    <location>
        <begin position="27"/>
        <end position="463"/>
    </location>
</feature>
<evidence type="ECO:0000313" key="5">
    <source>
        <dbReference type="Proteomes" id="UP000319212"/>
    </source>
</evidence>
<protein>
    <submittedName>
        <fullName evidence="4">MBL fold metallo-hydrolase</fullName>
    </submittedName>
</protein>
<proteinExistence type="predicted"/>
<keyword evidence="4" id="KW-0378">Hydrolase</keyword>
<feature type="compositionally biased region" description="Low complexity" evidence="1">
    <location>
        <begin position="53"/>
        <end position="62"/>
    </location>
</feature>
<evidence type="ECO:0000256" key="1">
    <source>
        <dbReference type="SAM" id="MobiDB-lite"/>
    </source>
</evidence>
<dbReference type="Gene3D" id="3.60.15.10">
    <property type="entry name" value="Ribonuclease Z/Hydroxyacylglutathione hydrolase-like"/>
    <property type="match status" value="1"/>
</dbReference>
<feature type="signal peptide" evidence="2">
    <location>
        <begin position="1"/>
        <end position="26"/>
    </location>
</feature>
<dbReference type="Proteomes" id="UP000319212">
    <property type="component" value="Unassembled WGS sequence"/>
</dbReference>
<dbReference type="RefSeq" id="WP_140844464.1">
    <property type="nucleotide sequence ID" value="NZ_RCZI01000004.1"/>
</dbReference>